<gene>
    <name evidence="2" type="ORF">E2C01_064756</name>
</gene>
<dbReference type="Proteomes" id="UP000324222">
    <property type="component" value="Unassembled WGS sequence"/>
</dbReference>
<dbReference type="EMBL" id="VSRR010031239">
    <property type="protein sequence ID" value="MPC70506.1"/>
    <property type="molecule type" value="Genomic_DNA"/>
</dbReference>
<evidence type="ECO:0000256" key="1">
    <source>
        <dbReference type="SAM" id="MobiDB-lite"/>
    </source>
</evidence>
<evidence type="ECO:0000313" key="2">
    <source>
        <dbReference type="EMBL" id="MPC70506.1"/>
    </source>
</evidence>
<evidence type="ECO:0000313" key="3">
    <source>
        <dbReference type="Proteomes" id="UP000324222"/>
    </source>
</evidence>
<proteinExistence type="predicted"/>
<name>A0A5B7HKN8_PORTR</name>
<protein>
    <submittedName>
        <fullName evidence="2">Uncharacterized protein</fullName>
    </submittedName>
</protein>
<feature type="compositionally biased region" description="Gly residues" evidence="1">
    <location>
        <begin position="17"/>
        <end position="35"/>
    </location>
</feature>
<organism evidence="2 3">
    <name type="scientific">Portunus trituberculatus</name>
    <name type="common">Swimming crab</name>
    <name type="synonym">Neptunus trituberculatus</name>
    <dbReference type="NCBI Taxonomy" id="210409"/>
    <lineage>
        <taxon>Eukaryota</taxon>
        <taxon>Metazoa</taxon>
        <taxon>Ecdysozoa</taxon>
        <taxon>Arthropoda</taxon>
        <taxon>Crustacea</taxon>
        <taxon>Multicrustacea</taxon>
        <taxon>Malacostraca</taxon>
        <taxon>Eumalacostraca</taxon>
        <taxon>Eucarida</taxon>
        <taxon>Decapoda</taxon>
        <taxon>Pleocyemata</taxon>
        <taxon>Brachyura</taxon>
        <taxon>Eubrachyura</taxon>
        <taxon>Portunoidea</taxon>
        <taxon>Portunidae</taxon>
        <taxon>Portuninae</taxon>
        <taxon>Portunus</taxon>
    </lineage>
</organism>
<reference evidence="2 3" key="1">
    <citation type="submission" date="2019-05" db="EMBL/GenBank/DDBJ databases">
        <title>Another draft genome of Portunus trituberculatus and its Hox gene families provides insights of decapod evolution.</title>
        <authorList>
            <person name="Jeong J.-H."/>
            <person name="Song I."/>
            <person name="Kim S."/>
            <person name="Choi T."/>
            <person name="Kim D."/>
            <person name="Ryu S."/>
            <person name="Kim W."/>
        </authorList>
    </citation>
    <scope>NUCLEOTIDE SEQUENCE [LARGE SCALE GENOMIC DNA]</scope>
    <source>
        <tissue evidence="2">Muscle</tissue>
    </source>
</reference>
<comment type="caution">
    <text evidence="2">The sequence shown here is derived from an EMBL/GenBank/DDBJ whole genome shotgun (WGS) entry which is preliminary data.</text>
</comment>
<feature type="region of interest" description="Disordered" evidence="1">
    <location>
        <begin position="1"/>
        <end position="41"/>
    </location>
</feature>
<accession>A0A5B7HKN8</accession>
<sequence>MLRSTTGAFYSSDDGGEGSGEVGGGGGGGGGGGSGALREFHGVMGGRGEALMATRRTLAGQQANGEAVVKG</sequence>
<dbReference type="AlphaFoldDB" id="A0A5B7HKN8"/>
<keyword evidence="3" id="KW-1185">Reference proteome</keyword>